<gene>
    <name evidence="5" type="ORF">GNZ13_43095</name>
</gene>
<comment type="caution">
    <text evidence="5">The sequence shown here is derived from an EMBL/GenBank/DDBJ whole genome shotgun (WGS) entry which is preliminary data.</text>
</comment>
<evidence type="ECO:0000313" key="5">
    <source>
        <dbReference type="EMBL" id="NPT61150.1"/>
    </source>
</evidence>
<organism evidence="5 6">
    <name type="scientific">Paraburkholderia elongata</name>
    <dbReference type="NCBI Taxonomy" id="2675747"/>
    <lineage>
        <taxon>Bacteria</taxon>
        <taxon>Pseudomonadati</taxon>
        <taxon>Pseudomonadota</taxon>
        <taxon>Betaproteobacteria</taxon>
        <taxon>Burkholderiales</taxon>
        <taxon>Burkholderiaceae</taxon>
        <taxon>Paraburkholderia</taxon>
    </lineage>
</organism>
<dbReference type="Gene3D" id="2.60.120.480">
    <property type="entry name" value="Ureidoglycolate hydrolase"/>
    <property type="match status" value="1"/>
</dbReference>
<evidence type="ECO:0000256" key="4">
    <source>
        <dbReference type="ARBA" id="ARBA00047684"/>
    </source>
</evidence>
<dbReference type="Proteomes" id="UP000655523">
    <property type="component" value="Unassembled WGS sequence"/>
</dbReference>
<dbReference type="GO" id="GO:0000256">
    <property type="term" value="P:allantoin catabolic process"/>
    <property type="evidence" value="ECO:0007669"/>
    <property type="project" value="InterPro"/>
</dbReference>
<dbReference type="InterPro" id="IPR024060">
    <property type="entry name" value="Ureidoglycolate_lyase_dom_sf"/>
</dbReference>
<comment type="catalytic activity">
    <reaction evidence="4">
        <text>(S)-ureidoglycolate = urea + glyoxylate</text>
        <dbReference type="Rhea" id="RHEA:11304"/>
        <dbReference type="ChEBI" id="CHEBI:16199"/>
        <dbReference type="ChEBI" id="CHEBI:36655"/>
        <dbReference type="ChEBI" id="CHEBI:57296"/>
        <dbReference type="EC" id="4.3.2.3"/>
    </reaction>
</comment>
<dbReference type="SUPFAM" id="SSF51182">
    <property type="entry name" value="RmlC-like cupins"/>
    <property type="match status" value="1"/>
</dbReference>
<evidence type="ECO:0000256" key="3">
    <source>
        <dbReference type="ARBA" id="ARBA00023239"/>
    </source>
</evidence>
<proteinExistence type="predicted"/>
<dbReference type="AlphaFoldDB" id="A0A972SPK8"/>
<evidence type="ECO:0000313" key="6">
    <source>
        <dbReference type="Proteomes" id="UP000655523"/>
    </source>
</evidence>
<keyword evidence="5" id="KW-0378">Hydrolase</keyword>
<dbReference type="Pfam" id="PF04115">
    <property type="entry name" value="Ureidogly_lyase"/>
    <property type="match status" value="1"/>
</dbReference>
<evidence type="ECO:0000256" key="2">
    <source>
        <dbReference type="ARBA" id="ARBA00022631"/>
    </source>
</evidence>
<dbReference type="EMBL" id="WOEZ01000254">
    <property type="protein sequence ID" value="NPT61150.1"/>
    <property type="molecule type" value="Genomic_DNA"/>
</dbReference>
<dbReference type="RefSeq" id="WP_172176538.1">
    <property type="nucleotide sequence ID" value="NZ_WOEZ01000254.1"/>
</dbReference>
<dbReference type="GO" id="GO:0004848">
    <property type="term" value="F:ureidoglycolate hydrolase activity"/>
    <property type="evidence" value="ECO:0007669"/>
    <property type="project" value="InterPro"/>
</dbReference>
<comment type="subunit">
    <text evidence="1">Homodimer.</text>
</comment>
<sequence length="189" mass="20417">MSTAPLLTVKQLTPESFSPFGWVLGKAMATAGDKPFFKGATLSMWREHLFDTGAPNKTEIVWGNFSDDDPIVRTLETRLLTQQAVVPLTGPLIQIVAASNESGGPDIDSIGAFEIPIGMGTCVRPGCWHAIRVSKGEVMALLLSRQSTTYDLIVHLHTGCPTAESSRNSIVPRRVVLTEVESNEIVDVA</sequence>
<keyword evidence="2" id="KW-0659">Purine metabolism</keyword>
<protein>
    <submittedName>
        <fullName evidence="5">Ureidoglycolate hydrolase</fullName>
    </submittedName>
</protein>
<name>A0A972SPK8_9BURK</name>
<keyword evidence="3" id="KW-0456">Lyase</keyword>
<accession>A0A972SPK8</accession>
<dbReference type="GO" id="GO:0050385">
    <property type="term" value="F:ureidoglycolate lyase activity"/>
    <property type="evidence" value="ECO:0007669"/>
    <property type="project" value="UniProtKB-EC"/>
</dbReference>
<dbReference type="GO" id="GO:0006144">
    <property type="term" value="P:purine nucleobase metabolic process"/>
    <property type="evidence" value="ECO:0007669"/>
    <property type="project" value="UniProtKB-KW"/>
</dbReference>
<keyword evidence="6" id="KW-1185">Reference proteome</keyword>
<dbReference type="InterPro" id="IPR007247">
    <property type="entry name" value="Ureidogly_lyase"/>
</dbReference>
<evidence type="ECO:0000256" key="1">
    <source>
        <dbReference type="ARBA" id="ARBA00011738"/>
    </source>
</evidence>
<dbReference type="InterPro" id="IPR011051">
    <property type="entry name" value="RmlC_Cupin_sf"/>
</dbReference>
<reference evidence="5 6" key="1">
    <citation type="submission" date="2019-11" db="EMBL/GenBank/DDBJ databases">
        <title>Metabolism of dissolved organic matter in forest soils.</title>
        <authorList>
            <person name="Cyle K.T."/>
            <person name="Wilhelm R.C."/>
            <person name="Martinez C.E."/>
        </authorList>
    </citation>
    <scope>NUCLEOTIDE SEQUENCE [LARGE SCALE GENOMIC DNA]</scope>
    <source>
        <strain evidence="5 6">5N</strain>
    </source>
</reference>